<evidence type="ECO:0000313" key="2">
    <source>
        <dbReference type="EMBL" id="CDZ97602.1"/>
    </source>
</evidence>
<feature type="compositionally biased region" description="Low complexity" evidence="1">
    <location>
        <begin position="90"/>
        <end position="99"/>
    </location>
</feature>
<feature type="region of interest" description="Disordered" evidence="1">
    <location>
        <begin position="70"/>
        <end position="107"/>
    </location>
</feature>
<accession>A0A0F7SKX4</accession>
<reference evidence="2" key="1">
    <citation type="submission" date="2014-08" db="EMBL/GenBank/DDBJ databases">
        <authorList>
            <person name="Sharma Rahul"/>
            <person name="Thines Marco"/>
        </authorList>
    </citation>
    <scope>NUCLEOTIDE SEQUENCE</scope>
</reference>
<proteinExistence type="predicted"/>
<name>A0A0F7SKX4_PHARH</name>
<sequence length="107" mass="11839">MANIETKAPAIIVPVPSDVPLFTRLADPSIGQFDRLSSPNNPATNYVIWENRLESALTEMNIWDIISGERTRPTDDYPLAQKAWDKDDSSATSSARSAKMNSEGTDR</sequence>
<protein>
    <submittedName>
        <fullName evidence="2">Uncharacterized protein</fullName>
    </submittedName>
</protein>
<dbReference type="EMBL" id="LN483243">
    <property type="protein sequence ID" value="CDZ97602.1"/>
    <property type="molecule type" value="Genomic_DNA"/>
</dbReference>
<evidence type="ECO:0000256" key="1">
    <source>
        <dbReference type="SAM" id="MobiDB-lite"/>
    </source>
</evidence>
<dbReference type="AlphaFoldDB" id="A0A0F7SKX4"/>
<organism evidence="2">
    <name type="scientific">Phaffia rhodozyma</name>
    <name type="common">Yeast</name>
    <name type="synonym">Xanthophyllomyces dendrorhous</name>
    <dbReference type="NCBI Taxonomy" id="264483"/>
    <lineage>
        <taxon>Eukaryota</taxon>
        <taxon>Fungi</taxon>
        <taxon>Dikarya</taxon>
        <taxon>Basidiomycota</taxon>
        <taxon>Agaricomycotina</taxon>
        <taxon>Tremellomycetes</taxon>
        <taxon>Cystofilobasidiales</taxon>
        <taxon>Mrakiaceae</taxon>
        <taxon>Phaffia</taxon>
    </lineage>
</organism>